<sequence length="101" mass="11369">MRMLSSEQFSKARNFLLTKARPLDRAMFRFEFEQGPASDVLKELEIFQNEDGGFGNALEPDFRLPDSSAMASTIALQYISRLRLRDAADGRPGAELPTENV</sequence>
<comment type="caution">
    <text evidence="1">The sequence shown here is derived from an EMBL/GenBank/DDBJ whole genome shotgun (WGS) entry which is preliminary data.</text>
</comment>
<dbReference type="RefSeq" id="WP_205494009.1">
    <property type="nucleotide sequence ID" value="NZ_JAFHAP010000007.1"/>
</dbReference>
<protein>
    <submittedName>
        <fullName evidence="1">Uncharacterized protein</fullName>
    </submittedName>
</protein>
<name>A0ABS2WI53_9BACL</name>
<evidence type="ECO:0000313" key="1">
    <source>
        <dbReference type="EMBL" id="MBN2909204.1"/>
    </source>
</evidence>
<dbReference type="Proteomes" id="UP001177120">
    <property type="component" value="Unassembled WGS sequence"/>
</dbReference>
<keyword evidence="2" id="KW-1185">Reference proteome</keyword>
<accession>A0ABS2WI53</accession>
<gene>
    <name evidence="1" type="ORF">JQC72_06665</name>
</gene>
<proteinExistence type="predicted"/>
<reference evidence="1" key="1">
    <citation type="journal article" date="2024" name="Int. J. Syst. Evol. Microbiol.">
        <title>Polycladomyces zharkentensis sp. nov., a novel thermophilic cellulose- and starch-degrading member of the Bacillota from a geothermal aquifer in Kazakhstan.</title>
        <authorList>
            <person name="Mashzhan A."/>
            <person name="Kistaubayeva A."/>
            <person name="Javier-Lopez R."/>
            <person name="Bissenova U."/>
            <person name="Bissenbay A."/>
            <person name="Birkeland N.K."/>
        </authorList>
    </citation>
    <scope>NUCLEOTIDE SEQUENCE</scope>
    <source>
        <strain evidence="1">ZKZ2T</strain>
    </source>
</reference>
<dbReference type="EMBL" id="JAFHAP010000007">
    <property type="protein sequence ID" value="MBN2909204.1"/>
    <property type="molecule type" value="Genomic_DNA"/>
</dbReference>
<evidence type="ECO:0000313" key="2">
    <source>
        <dbReference type="Proteomes" id="UP001177120"/>
    </source>
</evidence>
<organism evidence="1 2">
    <name type="scientific">Polycladomyces zharkentensis</name>
    <dbReference type="NCBI Taxonomy" id="2807616"/>
    <lineage>
        <taxon>Bacteria</taxon>
        <taxon>Bacillati</taxon>
        <taxon>Bacillota</taxon>
        <taxon>Bacilli</taxon>
        <taxon>Bacillales</taxon>
        <taxon>Thermoactinomycetaceae</taxon>
        <taxon>Polycladomyces</taxon>
    </lineage>
</organism>